<name>A0A1F5S3D7_9BACT</name>
<sequence length="150" mass="16716">MRVAFLTGQCAGVVLEAAVIFILCNKDEEIEAQSISGKAEIVNLNDLNIHENTAKNISLCFQYFTEKLVGFIKHGDWLSEQRFESISPKPDLLIILADSAEEDTDDIVPLLNKAVEKLNIPIIFLNKSSGEYSVVGAEPELKEGFFWLDI</sequence>
<reference evidence="1 2" key="1">
    <citation type="journal article" date="2016" name="Nat. Commun.">
        <title>Thousands of microbial genomes shed light on interconnected biogeochemical processes in an aquifer system.</title>
        <authorList>
            <person name="Anantharaman K."/>
            <person name="Brown C.T."/>
            <person name="Hug L.A."/>
            <person name="Sharon I."/>
            <person name="Castelle C.J."/>
            <person name="Probst A.J."/>
            <person name="Thomas B.C."/>
            <person name="Singh A."/>
            <person name="Wilkins M.J."/>
            <person name="Karaoz U."/>
            <person name="Brodie E.L."/>
            <person name="Williams K.H."/>
            <person name="Hubbard S.S."/>
            <person name="Banfield J.F."/>
        </authorList>
    </citation>
    <scope>NUCLEOTIDE SEQUENCE [LARGE SCALE GENOMIC DNA]</scope>
</reference>
<protein>
    <submittedName>
        <fullName evidence="1">Uncharacterized protein</fullName>
    </submittedName>
</protein>
<evidence type="ECO:0000313" key="2">
    <source>
        <dbReference type="Proteomes" id="UP000178323"/>
    </source>
</evidence>
<dbReference type="EMBL" id="MFFS01000067">
    <property type="protein sequence ID" value="OGF21220.1"/>
    <property type="molecule type" value="Genomic_DNA"/>
</dbReference>
<dbReference type="Proteomes" id="UP000178323">
    <property type="component" value="Unassembled WGS sequence"/>
</dbReference>
<comment type="caution">
    <text evidence="1">The sequence shown here is derived from an EMBL/GenBank/DDBJ whole genome shotgun (WGS) entry which is preliminary data.</text>
</comment>
<proteinExistence type="predicted"/>
<organism evidence="1 2">
    <name type="scientific">Candidatus Falkowbacteria bacterium RBG_13_39_14</name>
    <dbReference type="NCBI Taxonomy" id="1797985"/>
    <lineage>
        <taxon>Bacteria</taxon>
        <taxon>Candidatus Falkowiibacteriota</taxon>
    </lineage>
</organism>
<accession>A0A1F5S3D7</accession>
<gene>
    <name evidence="1" type="ORF">A2Y83_02300</name>
</gene>
<evidence type="ECO:0000313" key="1">
    <source>
        <dbReference type="EMBL" id="OGF21220.1"/>
    </source>
</evidence>
<dbReference type="AlphaFoldDB" id="A0A1F5S3D7"/>